<dbReference type="PIRSF" id="PIRSF016548">
    <property type="entry name" value="Rsd_AlgQ"/>
    <property type="match status" value="1"/>
</dbReference>
<evidence type="ECO:0000256" key="1">
    <source>
        <dbReference type="ARBA" id="ARBA00023015"/>
    </source>
</evidence>
<organism evidence="4 5">
    <name type="scientific">SAR92 clade bacterium</name>
    <dbReference type="NCBI Taxonomy" id="2315479"/>
    <lineage>
        <taxon>Bacteria</taxon>
        <taxon>Pseudomonadati</taxon>
        <taxon>Pseudomonadota</taxon>
        <taxon>Gammaproteobacteria</taxon>
        <taxon>Cellvibrionales</taxon>
        <taxon>Porticoccaceae</taxon>
        <taxon>SAR92 clade</taxon>
    </lineage>
</organism>
<proteinExistence type="inferred from homology"/>
<evidence type="ECO:0000256" key="2">
    <source>
        <dbReference type="ARBA" id="ARBA00023163"/>
    </source>
</evidence>
<dbReference type="Pfam" id="PF04353">
    <property type="entry name" value="Rsd_AlgQ"/>
    <property type="match status" value="1"/>
</dbReference>
<gene>
    <name evidence="4" type="ORF">EVB03_05820</name>
</gene>
<evidence type="ECO:0000313" key="4">
    <source>
        <dbReference type="EMBL" id="RZO20114.1"/>
    </source>
</evidence>
<comment type="similarity">
    <text evidence="3">Belongs to the Rsd/AlgQ family.</text>
</comment>
<keyword evidence="2 3" id="KW-0804">Transcription</keyword>
<dbReference type="GO" id="GO:0006355">
    <property type="term" value="P:regulation of DNA-templated transcription"/>
    <property type="evidence" value="ECO:0007669"/>
    <property type="project" value="InterPro"/>
</dbReference>
<evidence type="ECO:0000313" key="5">
    <source>
        <dbReference type="Proteomes" id="UP000315889"/>
    </source>
</evidence>
<name>A0A520MFW1_9GAMM</name>
<evidence type="ECO:0000256" key="3">
    <source>
        <dbReference type="RuleBase" id="RU004409"/>
    </source>
</evidence>
<dbReference type="InterPro" id="IPR007448">
    <property type="entry name" value="Sigma70_reg_Rsd_AlgQ"/>
</dbReference>
<keyword evidence="1 3" id="KW-0805">Transcription regulation</keyword>
<dbReference type="Gene3D" id="1.20.120.1370">
    <property type="entry name" value="Regulator of RNA polymerase sigma(70) subunit, domain 4"/>
    <property type="match status" value="1"/>
</dbReference>
<comment type="caution">
    <text evidence="4">The sequence shown here is derived from an EMBL/GenBank/DDBJ whole genome shotgun (WGS) entry which is preliminary data.</text>
</comment>
<dbReference type="Proteomes" id="UP000315889">
    <property type="component" value="Unassembled WGS sequence"/>
</dbReference>
<protein>
    <submittedName>
        <fullName evidence="4">Rsd/AlgQ family anti-sigma factor</fullName>
    </submittedName>
</protein>
<dbReference type="AlphaFoldDB" id="A0A520MFW1"/>
<accession>A0A520MFW1</accession>
<sequence>MDNETLQGHWNSVSEVIERWIEERRELLVKYCELTEVTDFSDPENNYDAELQQFCEIMVDYISVGHFEVFEQITKEAEIFGNDQGLDKSPELIEKIQITTELILDFNDKYITAKDLDALIIDLAALGETFVQRFADEDALIDILHSTNVSKLIGETEPNSI</sequence>
<reference evidence="4 5" key="1">
    <citation type="submission" date="2019-02" db="EMBL/GenBank/DDBJ databases">
        <title>Prokaryotic population dynamics and viral predation in marine succession experiment using metagenomics: the confinement effect.</title>
        <authorList>
            <person name="Haro-Moreno J.M."/>
            <person name="Rodriguez-Valera F."/>
            <person name="Lopez-Perez M."/>
        </authorList>
    </citation>
    <scope>NUCLEOTIDE SEQUENCE [LARGE SCALE GENOMIC DNA]</scope>
    <source>
        <strain evidence="4">MED-G170</strain>
    </source>
</reference>
<dbReference type="InterPro" id="IPR038309">
    <property type="entry name" value="Rsd/AlgQ_sf"/>
</dbReference>
<dbReference type="EMBL" id="SHBP01000006">
    <property type="protein sequence ID" value="RZO20114.1"/>
    <property type="molecule type" value="Genomic_DNA"/>
</dbReference>